<dbReference type="EnsemblMetazoa" id="MDOA007475-RA">
    <property type="protein sequence ID" value="MDOA007475-PA"/>
    <property type="gene ID" value="MDOA007475"/>
</dbReference>
<sequence length="560" mass="62836">MQTEPAVVLKRPQHAIDTMLHNVAEHLEEHTQKYSAMVKGKAGHCNSGKLVDNNSNTKRSNETLSSMAAAAAAKDSMKKYSELEQHYANEPANGVRIAPRAIIATGKETDIKKKPKKLERLQHSHGNKASRHLPEETALQNLLHCNQQILEQKNKLLNSIISPFSALAATKTTTATKIQSKEIPMYLPSMKSNHELPMQKASHHYSIPTSLSSSDSMFSFSSLSSFSQSLPSAVGGRKITTAEPPFRLDLINIICILLFCLVLPHYLLLLPPPVAAACREEPSRSCEAICRPKWLMKADSDKIYYHAMHHSVKDDNQTIDIFRNVSSASSQQQQQELDSSNPFASYNCTIRALVLLPDNDTYVTSLRRVVPILQTAEDYLHRSGLLPSYVNIEWMPHDDKCDAAYAMVNVMDGIVKKCAHAIFGPTCDYGLAAVGRITKYFNSNGTPLITVGGGTFDFEAKKTTCADEFYMLLRTGMLSFRTISDLTINVMQQNKWSRSIFFYDRDGQTSVAGQHTCFLMMKTLGEQMRKNNMNFAQHWISRDETFRHEEMVREIGNKHS</sequence>
<dbReference type="GO" id="GO:0007165">
    <property type="term" value="P:signal transduction"/>
    <property type="evidence" value="ECO:0007669"/>
    <property type="project" value="TreeGrafter"/>
</dbReference>
<reference evidence="1" key="1">
    <citation type="submission" date="2020-05" db="UniProtKB">
        <authorList>
            <consortium name="EnsemblMetazoa"/>
        </authorList>
    </citation>
    <scope>IDENTIFICATION</scope>
    <source>
        <strain evidence="1">Aabys</strain>
    </source>
</reference>
<dbReference type="GO" id="GO:0038023">
    <property type="term" value="F:signaling receptor activity"/>
    <property type="evidence" value="ECO:0007669"/>
    <property type="project" value="TreeGrafter"/>
</dbReference>
<dbReference type="VEuPathDB" id="VectorBase:MDOMA2_008347"/>
<dbReference type="VEuPathDB" id="VectorBase:MDOA007475"/>
<dbReference type="PANTHER" id="PTHR44755:SF11">
    <property type="entry name" value="ATRIAL NATRIURETIC PEPTIDE RECEPTOR 3 ISOFORM X1"/>
    <property type="match status" value="1"/>
</dbReference>
<dbReference type="SUPFAM" id="SSF53822">
    <property type="entry name" value="Periplasmic binding protein-like I"/>
    <property type="match status" value="1"/>
</dbReference>
<dbReference type="Gene3D" id="3.40.50.2300">
    <property type="match status" value="1"/>
</dbReference>
<dbReference type="InterPro" id="IPR028082">
    <property type="entry name" value="Peripla_BP_I"/>
</dbReference>
<protein>
    <submittedName>
        <fullName evidence="1">Uncharacterized protein</fullName>
    </submittedName>
</protein>
<name>A0A1I8MJZ9_MUSDO</name>
<evidence type="ECO:0000313" key="1">
    <source>
        <dbReference type="EnsemblMetazoa" id="MDOA007475-PA"/>
    </source>
</evidence>
<dbReference type="PANTHER" id="PTHR44755">
    <property type="entry name" value="NATRIURETIC PEPTIDE RECEPTOR 3-RELATED"/>
    <property type="match status" value="1"/>
</dbReference>
<accession>A0A1I8MJZ9</accession>
<organism evidence="1">
    <name type="scientific">Musca domestica</name>
    <name type="common">House fly</name>
    <dbReference type="NCBI Taxonomy" id="7370"/>
    <lineage>
        <taxon>Eukaryota</taxon>
        <taxon>Metazoa</taxon>
        <taxon>Ecdysozoa</taxon>
        <taxon>Arthropoda</taxon>
        <taxon>Hexapoda</taxon>
        <taxon>Insecta</taxon>
        <taxon>Pterygota</taxon>
        <taxon>Neoptera</taxon>
        <taxon>Endopterygota</taxon>
        <taxon>Diptera</taxon>
        <taxon>Brachycera</taxon>
        <taxon>Muscomorpha</taxon>
        <taxon>Muscoidea</taxon>
        <taxon>Muscidae</taxon>
        <taxon>Musca</taxon>
    </lineage>
</organism>
<dbReference type="EnsemblMetazoa" id="MDOA005718-RA">
    <property type="protein sequence ID" value="MDOA005718-PA"/>
    <property type="gene ID" value="MDOA005718"/>
</dbReference>
<dbReference type="eggNOG" id="KOG1023">
    <property type="taxonomic scope" value="Eukaryota"/>
</dbReference>
<dbReference type="AlphaFoldDB" id="A0A1I8MJZ9"/>
<dbReference type="InterPro" id="IPR052612">
    <property type="entry name" value="ANP_Clearance_Receptor"/>
</dbReference>
<proteinExistence type="predicted"/>
<dbReference type="VEuPathDB" id="VectorBase:MDOA005718"/>
<dbReference type="GO" id="GO:0017046">
    <property type="term" value="F:peptide hormone binding"/>
    <property type="evidence" value="ECO:0007669"/>
    <property type="project" value="TreeGrafter"/>
</dbReference>